<evidence type="ECO:0000313" key="2">
    <source>
        <dbReference type="EMBL" id="KAJ4844405.1"/>
    </source>
</evidence>
<dbReference type="AlphaFoldDB" id="A0A9Q0G6N1"/>
<name>A0A9Q0G6N1_9ROSI</name>
<evidence type="ECO:0000256" key="1">
    <source>
        <dbReference type="SAM" id="MobiDB-lite"/>
    </source>
</evidence>
<feature type="region of interest" description="Disordered" evidence="1">
    <location>
        <begin position="1"/>
        <end position="23"/>
    </location>
</feature>
<dbReference type="EMBL" id="JAKUCV010001961">
    <property type="protein sequence ID" value="KAJ4844405.1"/>
    <property type="molecule type" value="Genomic_DNA"/>
</dbReference>
<reference evidence="2" key="2">
    <citation type="journal article" date="2023" name="Plants (Basel)">
        <title>Annotation of the Turnera subulata (Passifloraceae) Draft Genome Reveals the S-Locus Evolved after the Divergence of Turneroideae from Passifloroideae in a Stepwise Manner.</title>
        <authorList>
            <person name="Henning P.M."/>
            <person name="Roalson E.H."/>
            <person name="Mir W."/>
            <person name="McCubbin A.G."/>
            <person name="Shore J.S."/>
        </authorList>
    </citation>
    <scope>NUCLEOTIDE SEQUENCE</scope>
    <source>
        <strain evidence="2">F60SS</strain>
    </source>
</reference>
<evidence type="ECO:0000313" key="3">
    <source>
        <dbReference type="Proteomes" id="UP001141552"/>
    </source>
</evidence>
<comment type="caution">
    <text evidence="2">The sequence shown here is derived from an EMBL/GenBank/DDBJ whole genome shotgun (WGS) entry which is preliminary data.</text>
</comment>
<accession>A0A9Q0G6N1</accession>
<feature type="non-terminal residue" evidence="2">
    <location>
        <position position="94"/>
    </location>
</feature>
<keyword evidence="3" id="KW-1185">Reference proteome</keyword>
<reference evidence="2" key="1">
    <citation type="submission" date="2022-02" db="EMBL/GenBank/DDBJ databases">
        <authorList>
            <person name="Henning P.M."/>
            <person name="McCubbin A.G."/>
            <person name="Shore J.S."/>
        </authorList>
    </citation>
    <scope>NUCLEOTIDE SEQUENCE</scope>
    <source>
        <strain evidence="2">F60SS</strain>
        <tissue evidence="2">Leaves</tissue>
    </source>
</reference>
<protein>
    <submittedName>
        <fullName evidence="2">Uncharacterized protein</fullName>
    </submittedName>
</protein>
<sequence>MGAPPAALSPSYTPLNATPPSPTTTALSYGERYLVDSCGLSLESVVSVSKKLQLLHGIGLGDPQPVIECLKAYGFADTHIGKAIEKFPRLLRRR</sequence>
<proteinExistence type="predicted"/>
<gene>
    <name evidence="2" type="ORF">Tsubulata_046443</name>
</gene>
<dbReference type="OrthoDB" id="637682at2759"/>
<dbReference type="Proteomes" id="UP001141552">
    <property type="component" value="Unassembled WGS sequence"/>
</dbReference>
<organism evidence="2 3">
    <name type="scientific">Turnera subulata</name>
    <dbReference type="NCBI Taxonomy" id="218843"/>
    <lineage>
        <taxon>Eukaryota</taxon>
        <taxon>Viridiplantae</taxon>
        <taxon>Streptophyta</taxon>
        <taxon>Embryophyta</taxon>
        <taxon>Tracheophyta</taxon>
        <taxon>Spermatophyta</taxon>
        <taxon>Magnoliopsida</taxon>
        <taxon>eudicotyledons</taxon>
        <taxon>Gunneridae</taxon>
        <taxon>Pentapetalae</taxon>
        <taxon>rosids</taxon>
        <taxon>fabids</taxon>
        <taxon>Malpighiales</taxon>
        <taxon>Passifloraceae</taxon>
        <taxon>Turnera</taxon>
    </lineage>
</organism>